<dbReference type="EC" id="3.6.4.-" evidence="11"/>
<feature type="domain" description="DBINO" evidence="16">
    <location>
        <begin position="286"/>
        <end position="411"/>
    </location>
</feature>
<dbReference type="InterPro" id="IPR050520">
    <property type="entry name" value="INO80/SWR1_helicase"/>
</dbReference>
<feature type="region of interest" description="Disordered" evidence="13">
    <location>
        <begin position="82"/>
        <end position="105"/>
    </location>
</feature>
<dbReference type="CDD" id="cd18793">
    <property type="entry name" value="SF2_C_SNF"/>
    <property type="match status" value="1"/>
</dbReference>
<evidence type="ECO:0000259" key="16">
    <source>
        <dbReference type="PROSITE" id="PS51413"/>
    </source>
</evidence>
<dbReference type="GO" id="GO:0006338">
    <property type="term" value="P:chromatin remodeling"/>
    <property type="evidence" value="ECO:0007669"/>
    <property type="project" value="UniProtKB-UniRule"/>
</dbReference>
<evidence type="ECO:0000313" key="17">
    <source>
        <dbReference type="EMBL" id="PWA92793.1"/>
    </source>
</evidence>
<evidence type="ECO:0000256" key="4">
    <source>
        <dbReference type="ARBA" id="ARBA00022741"/>
    </source>
</evidence>
<dbReference type="EMBL" id="PKPP01000436">
    <property type="protein sequence ID" value="PWA92793.1"/>
    <property type="molecule type" value="Genomic_DNA"/>
</dbReference>
<dbReference type="PROSITE" id="PS51413">
    <property type="entry name" value="DBINO"/>
    <property type="match status" value="1"/>
</dbReference>
<keyword evidence="18" id="KW-1185">Reference proteome</keyword>
<evidence type="ECO:0000259" key="14">
    <source>
        <dbReference type="PROSITE" id="PS51192"/>
    </source>
</evidence>
<feature type="domain" description="Helicase C-terminal" evidence="15">
    <location>
        <begin position="1137"/>
        <end position="1297"/>
    </location>
</feature>
<keyword evidence="9 11" id="KW-0234">DNA repair</keyword>
<keyword evidence="6 11" id="KW-0378">Hydrolase</keyword>
<dbReference type="PROSITE" id="PS51192">
    <property type="entry name" value="HELICASE_ATP_BIND_1"/>
    <property type="match status" value="1"/>
</dbReference>
<dbReference type="Gene3D" id="3.40.50.10810">
    <property type="entry name" value="Tandem AAA-ATPase domain"/>
    <property type="match status" value="1"/>
</dbReference>
<evidence type="ECO:0000256" key="8">
    <source>
        <dbReference type="ARBA" id="ARBA00023125"/>
    </source>
</evidence>
<dbReference type="PROSITE" id="PS51194">
    <property type="entry name" value="HELICASE_CTER"/>
    <property type="match status" value="1"/>
</dbReference>
<dbReference type="InterPro" id="IPR049730">
    <property type="entry name" value="SNF2/RAD54-like_C"/>
</dbReference>
<dbReference type="InterPro" id="IPR001650">
    <property type="entry name" value="Helicase_C-like"/>
</dbReference>
<comment type="subunit">
    <text evidence="11">Component of the INO80 chromatin-remodeling complex.</text>
</comment>
<evidence type="ECO:0000256" key="3">
    <source>
        <dbReference type="ARBA" id="ARBA00019805"/>
    </source>
</evidence>
<dbReference type="GO" id="GO:0003677">
    <property type="term" value="F:DNA binding"/>
    <property type="evidence" value="ECO:0007669"/>
    <property type="project" value="UniProtKB-UniRule"/>
</dbReference>
<dbReference type="OrthoDB" id="448448at2759"/>
<feature type="domain" description="Helicase ATP-binding" evidence="14">
    <location>
        <begin position="533"/>
        <end position="704"/>
    </location>
</feature>
<protein>
    <recommendedName>
        <fullName evidence="3 11">Chromatin-remodeling ATPase INO80</fullName>
        <ecNumber evidence="11">3.6.4.-</ecNumber>
    </recommendedName>
</protein>
<keyword evidence="10" id="KW-0539">Nucleus</keyword>
<comment type="function">
    <text evidence="11">ATPase component of the INO80 complex which remodels chromatin by shifting nucleosomes and is involved in DNA repair.</text>
</comment>
<dbReference type="SUPFAM" id="SSF52540">
    <property type="entry name" value="P-loop containing nucleoside triphosphate hydrolases"/>
    <property type="match status" value="2"/>
</dbReference>
<dbReference type="GO" id="GO:0031011">
    <property type="term" value="C:Ino80 complex"/>
    <property type="evidence" value="ECO:0007669"/>
    <property type="project" value="UniProtKB-UniRule"/>
</dbReference>
<comment type="similarity">
    <text evidence="2 11">Belongs to the SNF2/RAD54 helicase family.</text>
</comment>
<name>A0A2U1Q495_ARTAN</name>
<comment type="subcellular location">
    <subcellularLocation>
        <location evidence="1 11">Nucleus</location>
    </subcellularLocation>
</comment>
<dbReference type="Pfam" id="PF00271">
    <property type="entry name" value="Helicase_C"/>
    <property type="match status" value="1"/>
</dbReference>
<feature type="compositionally biased region" description="Acidic residues" evidence="13">
    <location>
        <begin position="1334"/>
        <end position="1345"/>
    </location>
</feature>
<evidence type="ECO:0000256" key="11">
    <source>
        <dbReference type="RuleBase" id="RU368001"/>
    </source>
</evidence>
<dbReference type="GO" id="GO:0005524">
    <property type="term" value="F:ATP binding"/>
    <property type="evidence" value="ECO:0007669"/>
    <property type="project" value="UniProtKB-UniRule"/>
</dbReference>
<dbReference type="GO" id="GO:0016887">
    <property type="term" value="F:ATP hydrolysis activity"/>
    <property type="evidence" value="ECO:0007669"/>
    <property type="project" value="TreeGrafter"/>
</dbReference>
<dbReference type="Pfam" id="PF00176">
    <property type="entry name" value="SNF2-rel_dom"/>
    <property type="match status" value="1"/>
</dbReference>
<reference evidence="17 18" key="1">
    <citation type="journal article" date="2018" name="Mol. Plant">
        <title>The genome of Artemisia annua provides insight into the evolution of Asteraceae family and artemisinin biosynthesis.</title>
        <authorList>
            <person name="Shen Q."/>
            <person name="Zhang L."/>
            <person name="Liao Z."/>
            <person name="Wang S."/>
            <person name="Yan T."/>
            <person name="Shi P."/>
            <person name="Liu M."/>
            <person name="Fu X."/>
            <person name="Pan Q."/>
            <person name="Wang Y."/>
            <person name="Lv Z."/>
            <person name="Lu X."/>
            <person name="Zhang F."/>
            <person name="Jiang W."/>
            <person name="Ma Y."/>
            <person name="Chen M."/>
            <person name="Hao X."/>
            <person name="Li L."/>
            <person name="Tang Y."/>
            <person name="Lv G."/>
            <person name="Zhou Y."/>
            <person name="Sun X."/>
            <person name="Brodelius P.E."/>
            <person name="Rose J.K.C."/>
            <person name="Tang K."/>
        </authorList>
    </citation>
    <scope>NUCLEOTIDE SEQUENCE [LARGE SCALE GENOMIC DNA]</scope>
    <source>
        <strain evidence="18">cv. Huhao1</strain>
        <tissue evidence="17">Leaf</tissue>
    </source>
</reference>
<evidence type="ECO:0000256" key="1">
    <source>
        <dbReference type="ARBA" id="ARBA00004123"/>
    </source>
</evidence>
<keyword evidence="4" id="KW-0547">Nucleotide-binding</keyword>
<proteinExistence type="inferred from homology"/>
<evidence type="ECO:0000256" key="6">
    <source>
        <dbReference type="ARBA" id="ARBA00022801"/>
    </source>
</evidence>
<comment type="domain">
    <text evidence="11">The DBINO region is involved in binding to DNA.</text>
</comment>
<dbReference type="FunFam" id="3.40.50.10810:FF:000006">
    <property type="entry name" value="Putative DNA helicase INO80"/>
    <property type="match status" value="1"/>
</dbReference>
<dbReference type="GO" id="GO:0006281">
    <property type="term" value="P:DNA repair"/>
    <property type="evidence" value="ECO:0007669"/>
    <property type="project" value="UniProtKB-UniRule"/>
</dbReference>
<dbReference type="PANTHER" id="PTHR45685">
    <property type="entry name" value="HELICASE SRCAP-RELATED"/>
    <property type="match status" value="1"/>
</dbReference>
<accession>A0A2U1Q495</accession>
<dbReference type="Gene3D" id="3.40.50.300">
    <property type="entry name" value="P-loop containing nucleotide triphosphate hydrolases"/>
    <property type="match status" value="1"/>
</dbReference>
<evidence type="ECO:0000256" key="13">
    <source>
        <dbReference type="SAM" id="MobiDB-lite"/>
    </source>
</evidence>
<dbReference type="PANTHER" id="PTHR45685:SF2">
    <property type="entry name" value="CHROMATIN-REMODELING ATPASE INO80"/>
    <property type="match status" value="1"/>
</dbReference>
<dbReference type="Pfam" id="PF13892">
    <property type="entry name" value="DBINO"/>
    <property type="match status" value="1"/>
</dbReference>
<dbReference type="InterPro" id="IPR000330">
    <property type="entry name" value="SNF2_N"/>
</dbReference>
<evidence type="ECO:0000256" key="12">
    <source>
        <dbReference type="SAM" id="Coils"/>
    </source>
</evidence>
<evidence type="ECO:0000256" key="5">
    <source>
        <dbReference type="ARBA" id="ARBA00022763"/>
    </source>
</evidence>
<dbReference type="InterPro" id="IPR038718">
    <property type="entry name" value="SNF2-like_sf"/>
</dbReference>
<evidence type="ECO:0000259" key="15">
    <source>
        <dbReference type="PROSITE" id="PS51194"/>
    </source>
</evidence>
<feature type="compositionally biased region" description="Polar residues" evidence="13">
    <location>
        <begin position="1381"/>
        <end position="1392"/>
    </location>
</feature>
<keyword evidence="5 11" id="KW-0227">DNA damage</keyword>
<evidence type="ECO:0000256" key="2">
    <source>
        <dbReference type="ARBA" id="ARBA00007025"/>
    </source>
</evidence>
<comment type="caution">
    <text evidence="17">The sequence shown here is derived from an EMBL/GenBank/DDBJ whole genome shotgun (WGS) entry which is preliminary data.</text>
</comment>
<dbReference type="Proteomes" id="UP000245207">
    <property type="component" value="Unassembled WGS sequence"/>
</dbReference>
<dbReference type="SMART" id="SM00487">
    <property type="entry name" value="DEXDc"/>
    <property type="match status" value="1"/>
</dbReference>
<evidence type="ECO:0000256" key="10">
    <source>
        <dbReference type="ARBA" id="ARBA00023242"/>
    </source>
</evidence>
<feature type="region of interest" description="Disordered" evidence="13">
    <location>
        <begin position="1311"/>
        <end position="1426"/>
    </location>
</feature>
<evidence type="ECO:0000256" key="7">
    <source>
        <dbReference type="ARBA" id="ARBA00022840"/>
    </source>
</evidence>
<keyword evidence="8 11" id="KW-0238">DNA-binding</keyword>
<dbReference type="STRING" id="35608.A0A2U1Q495"/>
<gene>
    <name evidence="17" type="ORF">CTI12_AA067060</name>
</gene>
<keyword evidence="12" id="KW-0175">Coiled coil</keyword>
<evidence type="ECO:0000313" key="18">
    <source>
        <dbReference type="Proteomes" id="UP000245207"/>
    </source>
</evidence>
<dbReference type="FunFam" id="3.40.50.300:FF:001066">
    <property type="entry name" value="DNA helicase INO80-like protein"/>
    <property type="match status" value="1"/>
</dbReference>
<dbReference type="InterPro" id="IPR020838">
    <property type="entry name" value="DBINO"/>
</dbReference>
<organism evidence="17 18">
    <name type="scientific">Artemisia annua</name>
    <name type="common">Sweet wormwood</name>
    <dbReference type="NCBI Taxonomy" id="35608"/>
    <lineage>
        <taxon>Eukaryota</taxon>
        <taxon>Viridiplantae</taxon>
        <taxon>Streptophyta</taxon>
        <taxon>Embryophyta</taxon>
        <taxon>Tracheophyta</taxon>
        <taxon>Spermatophyta</taxon>
        <taxon>Magnoliopsida</taxon>
        <taxon>eudicotyledons</taxon>
        <taxon>Gunneridae</taxon>
        <taxon>Pentapetalae</taxon>
        <taxon>asterids</taxon>
        <taxon>campanulids</taxon>
        <taxon>Asterales</taxon>
        <taxon>Asteraceae</taxon>
        <taxon>Asteroideae</taxon>
        <taxon>Anthemideae</taxon>
        <taxon>Artemisiinae</taxon>
        <taxon>Artemisia</taxon>
    </lineage>
</organism>
<dbReference type="GO" id="GO:0042393">
    <property type="term" value="F:histone binding"/>
    <property type="evidence" value="ECO:0007669"/>
    <property type="project" value="TreeGrafter"/>
</dbReference>
<dbReference type="InterPro" id="IPR027417">
    <property type="entry name" value="P-loop_NTPase"/>
</dbReference>
<dbReference type="InterPro" id="IPR014001">
    <property type="entry name" value="Helicase_ATP-bd"/>
</dbReference>
<keyword evidence="7 11" id="KW-0067">ATP-binding</keyword>
<evidence type="ECO:0000256" key="9">
    <source>
        <dbReference type="ARBA" id="ARBA00023204"/>
    </source>
</evidence>
<dbReference type="SMART" id="SM00490">
    <property type="entry name" value="HELICc"/>
    <property type="match status" value="1"/>
</dbReference>
<comment type="catalytic activity">
    <reaction evidence="11">
        <text>ATP + H2O = ADP + phosphate + H(+)</text>
        <dbReference type="Rhea" id="RHEA:13065"/>
        <dbReference type="ChEBI" id="CHEBI:15377"/>
        <dbReference type="ChEBI" id="CHEBI:15378"/>
        <dbReference type="ChEBI" id="CHEBI:30616"/>
        <dbReference type="ChEBI" id="CHEBI:43474"/>
        <dbReference type="ChEBI" id="CHEBI:456216"/>
    </reaction>
</comment>
<feature type="coiled-coil region" evidence="12">
    <location>
        <begin position="358"/>
        <end position="397"/>
    </location>
</feature>
<sequence>MDSDRNYSNLFNFESMTKFQLPNESGSSRGVVMTERSNVMNLEKRKRENVYSSDEDRDGGYDAYITEERYRAMLSEHVKKYKRRHMSNNPSASGSGRNGRPGGRVKIETYSTEYGMNRSVYEPTYLDIVDGVTYKLPPTYEMLATSLNLPRALEMQLEEFHLSGTLDLGSLTSLMSADRKSGSRSGSGISEPKPQYQSLLEKLSSTQKFSLKVTDSALDSYSAPEGAAGGFRRFIMSESGVLQVHYVKVLEKGDTYEIIERSLPKKPDKKDPSVIEKEEMDRVDRYWMNMVRKDIPKHHRFFINFHKKQLTDAKRFSENCQREVKMKMSRSLKLMRGASIRTRKLARDMLVFWKRVDKEMVEVRKREEKEAAEALKREQELREARRQEQRLNFLLSQTELYGHFMQNKSASQPTGILAKKDHMDDQEGVIGSSEDDANEEDPEEAEMKMEALKAAQDAYSKQQKITSAFDDEYMRLRQASGVEDPEEQASVAGSSNIDLLNPSTMPVASSVETPKLFKGSLKEYQLKGLQWLVNCYEQGLNGILADEMGLGKTIQAMAFLAHLAEEKNIWGPFLVVAPTSVLNNWADEISRFCPDLKTLPYWGGIQDRTVLRKKINPKRLYRRDAGFHILITSYQLLVSDEKYFRRVKWQYMVLDEAQAIKSSTSIRWKTLLSFNCRNRLLLTGTPVQNNMAELWALLHFIMPTLFDSHEQFSEWFSKGIENHAEHGGTLNEHQLSRLHAILKPFMLRRIKKDVVSELTKKTEITVHCKLSSRQQAFYQAIKNKISLAELFDSNRGQLNEKKFMNLMNIVIQLRKVCNHPELFERNEGSSSFYFGDIANPLLPPPFGELENVYYSGSKNPITYKVPKLIYQEVVRSSGDFSSRGKQVIKREFFGKHFNIFSPVNIYQSIFKQDEHRSSTINGAFGFTRLINLSPAETSFVANSSLMERLLFSVALDGVMDLITESEYYEDKCHHIGKEKVRAITRMLLMPSKSKMDVLRRRLATGPTDAPYEGLVLSHEDRLASDVRLLHSAFTFIPPIRAPPIDADCADRDFAYRKVEELHHPWIKRLLLGFARTSASSGPRKPDGGQHHLIEEIDKELPVLQPALQLTHQIFGSCPPMQSFDPAKMLTDSGKLQTLDILLKRLRAGNHRVLLFAQMTKMLNIIEDYMNYRKYKYLRLDGSSTITDRRDMVKDFQLRSDIFVFLLSTRAGGVGINLTAADTVIFYESDWNPTLDLQAMDRAHRLGQTKDVTVYRLICKETVEEKILHRASQKSTVQQLVMTGGHIQGDLLAPEDVLSLLIDDPQMEKKLREIPAQVKDRQKRKGGTKAIRIDEEGDACLEDLMDPEPPTDAHTISAADKPMPSKKRKAMDKGTTKPRPQKGNSASDKTVSGSELDDPIPQRTKRPTKSVNENLEPAFTATVVPED</sequence>